<dbReference type="Gene3D" id="3.40.50.12370">
    <property type="match status" value="1"/>
</dbReference>
<keyword evidence="4" id="KW-1185">Reference proteome</keyword>
<reference evidence="3 4" key="1">
    <citation type="submission" date="2024-06" db="EMBL/GenBank/DDBJ databases">
        <title>Pontibacter populi HYL7-15.</title>
        <authorList>
            <person name="Kim M.K."/>
        </authorList>
    </citation>
    <scope>NUCLEOTIDE SEQUENCE [LARGE SCALE GENOMIC DNA]</scope>
    <source>
        <strain evidence="3 4">HYL7-15</strain>
    </source>
</reference>
<comment type="caution">
    <text evidence="3">The sequence shown here is derived from an EMBL/GenBank/DDBJ whole genome shotgun (WGS) entry which is preliminary data.</text>
</comment>
<dbReference type="InterPro" id="IPR006015">
    <property type="entry name" value="Universal_stress_UspA"/>
</dbReference>
<comment type="similarity">
    <text evidence="1">Belongs to the universal stress protein A family.</text>
</comment>
<name>A0ABV1RYI8_9BACT</name>
<dbReference type="Pfam" id="PF00582">
    <property type="entry name" value="Usp"/>
    <property type="match status" value="1"/>
</dbReference>
<evidence type="ECO:0000256" key="1">
    <source>
        <dbReference type="ARBA" id="ARBA00008791"/>
    </source>
</evidence>
<feature type="domain" description="UspA" evidence="2">
    <location>
        <begin position="149"/>
        <end position="290"/>
    </location>
</feature>
<dbReference type="CDD" id="cd00293">
    <property type="entry name" value="USP-like"/>
    <property type="match status" value="2"/>
</dbReference>
<organism evidence="3 4">
    <name type="scientific">Pontibacter populi</name>
    <dbReference type="NCBI Taxonomy" id="890055"/>
    <lineage>
        <taxon>Bacteria</taxon>
        <taxon>Pseudomonadati</taxon>
        <taxon>Bacteroidota</taxon>
        <taxon>Cytophagia</taxon>
        <taxon>Cytophagales</taxon>
        <taxon>Hymenobacteraceae</taxon>
        <taxon>Pontibacter</taxon>
    </lineage>
</organism>
<evidence type="ECO:0000259" key="2">
    <source>
        <dbReference type="Pfam" id="PF00582"/>
    </source>
</evidence>
<dbReference type="SUPFAM" id="SSF52402">
    <property type="entry name" value="Adenine nucleotide alpha hydrolases-like"/>
    <property type="match status" value="2"/>
</dbReference>
<evidence type="ECO:0000313" key="4">
    <source>
        <dbReference type="Proteomes" id="UP001476807"/>
    </source>
</evidence>
<dbReference type="EMBL" id="JBEOKT010000024">
    <property type="protein sequence ID" value="MER2999464.1"/>
    <property type="molecule type" value="Genomic_DNA"/>
</dbReference>
<dbReference type="PANTHER" id="PTHR46268:SF6">
    <property type="entry name" value="UNIVERSAL STRESS PROTEIN UP12"/>
    <property type="match status" value="1"/>
</dbReference>
<dbReference type="RefSeq" id="WP_350414275.1">
    <property type="nucleotide sequence ID" value="NZ_JBEOKT010000024.1"/>
</dbReference>
<evidence type="ECO:0000313" key="3">
    <source>
        <dbReference type="EMBL" id="MER2999464.1"/>
    </source>
</evidence>
<sequence length="306" mass="34818">MEPLKNLLVGLDLTEMDETLIMYTAFLCSRPGIENVFFVHIRKQSDIPEEVIDSFGKHRLTEDESIMQHIKTRVAEYFGQLTHIQTNVHLAEGAPLKEMLKWAKEKEVDLFIVGRKLRLHGSGVLSKKLLRNGRTSVLFVPETAEPKLNRLVVSIDFSDYSMMALDQVLHSALARPNLEIICLHVYEVPTGYITLGIRYEDFEERMRRFAEDKFDTVVARFPELKERAQLKLVKQEQMDDIGELIVMEAKRARADMLAIGAKGKSAAALFVLGSVTEKLLDKDTDIPLVVFKKKDEEIGFLDALIG</sequence>
<accession>A0ABV1RYI8</accession>
<dbReference type="Proteomes" id="UP001476807">
    <property type="component" value="Unassembled WGS sequence"/>
</dbReference>
<proteinExistence type="inferred from homology"/>
<protein>
    <submittedName>
        <fullName evidence="3">Universal stress protein</fullName>
    </submittedName>
</protein>
<dbReference type="PANTHER" id="PTHR46268">
    <property type="entry name" value="STRESS RESPONSE PROTEIN NHAX"/>
    <property type="match status" value="1"/>
</dbReference>
<gene>
    <name evidence="3" type="ORF">ABS362_18075</name>
</gene>
<dbReference type="PRINTS" id="PR01438">
    <property type="entry name" value="UNVRSLSTRESS"/>
</dbReference>
<dbReference type="InterPro" id="IPR006016">
    <property type="entry name" value="UspA"/>
</dbReference>